<protein>
    <recommendedName>
        <fullName evidence="13">Transient receptor ion channel domain-containing protein</fullName>
    </recommendedName>
</protein>
<keyword evidence="14" id="KW-1185">Reference proteome</keyword>
<evidence type="ECO:0000256" key="6">
    <source>
        <dbReference type="ARBA" id="ARBA00023043"/>
    </source>
</evidence>
<dbReference type="SMART" id="SM01420">
    <property type="entry name" value="TRP_2"/>
    <property type="match status" value="1"/>
</dbReference>
<evidence type="ECO:0000256" key="11">
    <source>
        <dbReference type="SAM" id="MobiDB-lite"/>
    </source>
</evidence>
<dbReference type="PANTHER" id="PTHR10117">
    <property type="entry name" value="TRANSIENT RECEPTOR POTENTIAL CHANNEL"/>
    <property type="match status" value="1"/>
</dbReference>
<dbReference type="GO" id="GO:0034703">
    <property type="term" value="C:cation channel complex"/>
    <property type="evidence" value="ECO:0007669"/>
    <property type="project" value="TreeGrafter"/>
</dbReference>
<dbReference type="Pfam" id="PF08344">
    <property type="entry name" value="TRP_2"/>
    <property type="match status" value="1"/>
</dbReference>
<keyword evidence="2" id="KW-0813">Transport</keyword>
<dbReference type="SUPFAM" id="SSF48403">
    <property type="entry name" value="Ankyrin repeat"/>
    <property type="match status" value="1"/>
</dbReference>
<feature type="compositionally biased region" description="Basic and acidic residues" evidence="11">
    <location>
        <begin position="1510"/>
        <end position="1527"/>
    </location>
</feature>
<reference evidence="15" key="2">
    <citation type="submission" date="2023-11" db="UniProtKB">
        <authorList>
            <consortium name="WormBaseParasite"/>
        </authorList>
    </citation>
    <scope>IDENTIFICATION</scope>
</reference>
<dbReference type="InterPro" id="IPR013555">
    <property type="entry name" value="TRP_dom"/>
</dbReference>
<evidence type="ECO:0000256" key="10">
    <source>
        <dbReference type="PROSITE-ProRule" id="PRU00023"/>
    </source>
</evidence>
<evidence type="ECO:0000259" key="13">
    <source>
        <dbReference type="SMART" id="SM01420"/>
    </source>
</evidence>
<dbReference type="GO" id="GO:0015279">
    <property type="term" value="F:store-operated calcium channel activity"/>
    <property type="evidence" value="ECO:0007669"/>
    <property type="project" value="TreeGrafter"/>
</dbReference>
<dbReference type="GO" id="GO:0005886">
    <property type="term" value="C:plasma membrane"/>
    <property type="evidence" value="ECO:0007669"/>
    <property type="project" value="TreeGrafter"/>
</dbReference>
<evidence type="ECO:0000256" key="7">
    <source>
        <dbReference type="ARBA" id="ARBA00023065"/>
    </source>
</evidence>
<feature type="region of interest" description="Disordered" evidence="11">
    <location>
        <begin position="1497"/>
        <end position="1569"/>
    </location>
</feature>
<dbReference type="Pfam" id="PF00520">
    <property type="entry name" value="Ion_trans"/>
    <property type="match status" value="1"/>
</dbReference>
<evidence type="ECO:0000256" key="12">
    <source>
        <dbReference type="SAM" id="Phobius"/>
    </source>
</evidence>
<keyword evidence="4" id="KW-0677">Repeat</keyword>
<evidence type="ECO:0000313" key="15">
    <source>
        <dbReference type="WBParaSite" id="SRDH1_28150.1"/>
    </source>
</evidence>
<dbReference type="InterPro" id="IPR002110">
    <property type="entry name" value="Ankyrin_rpt"/>
</dbReference>
<dbReference type="Pfam" id="PF12796">
    <property type="entry name" value="Ank_2"/>
    <property type="match status" value="1"/>
</dbReference>
<proteinExistence type="predicted"/>
<keyword evidence="7" id="KW-0406">Ion transport</keyword>
<feature type="transmembrane region" description="Helical" evidence="12">
    <location>
        <begin position="782"/>
        <end position="803"/>
    </location>
</feature>
<organism evidence="14 15">
    <name type="scientific">Schistosoma rodhaini</name>
    <dbReference type="NCBI Taxonomy" id="6188"/>
    <lineage>
        <taxon>Eukaryota</taxon>
        <taxon>Metazoa</taxon>
        <taxon>Spiralia</taxon>
        <taxon>Lophotrochozoa</taxon>
        <taxon>Platyhelminthes</taxon>
        <taxon>Trematoda</taxon>
        <taxon>Digenea</taxon>
        <taxon>Strigeidida</taxon>
        <taxon>Schistosomatoidea</taxon>
        <taxon>Schistosomatidae</taxon>
        <taxon>Schistosoma</taxon>
    </lineage>
</organism>
<dbReference type="GO" id="GO:0007338">
    <property type="term" value="P:single fertilization"/>
    <property type="evidence" value="ECO:0007669"/>
    <property type="project" value="TreeGrafter"/>
</dbReference>
<reference evidence="14" key="1">
    <citation type="submission" date="2022-06" db="EMBL/GenBank/DDBJ databases">
        <authorList>
            <person name="Berger JAMES D."/>
            <person name="Berger JAMES D."/>
        </authorList>
    </citation>
    <scope>NUCLEOTIDE SEQUENCE [LARGE SCALE GENOMIC DNA]</scope>
</reference>
<dbReference type="PANTHER" id="PTHR10117:SF80">
    <property type="entry name" value="TRANSIENT-RECEPTOR-POTENTIAL-LIKE PROTEIN"/>
    <property type="match status" value="1"/>
</dbReference>
<keyword evidence="9" id="KW-0407">Ion channel</keyword>
<feature type="transmembrane region" description="Helical" evidence="12">
    <location>
        <begin position="824"/>
        <end position="841"/>
    </location>
</feature>
<evidence type="ECO:0000256" key="5">
    <source>
        <dbReference type="ARBA" id="ARBA00022989"/>
    </source>
</evidence>
<feature type="transmembrane region" description="Helical" evidence="12">
    <location>
        <begin position="750"/>
        <end position="770"/>
    </location>
</feature>
<dbReference type="WBParaSite" id="SRDH1_28150.1">
    <property type="protein sequence ID" value="SRDH1_28150.1"/>
    <property type="gene ID" value="SRDH1_28150"/>
</dbReference>
<evidence type="ECO:0000256" key="3">
    <source>
        <dbReference type="ARBA" id="ARBA00022692"/>
    </source>
</evidence>
<evidence type="ECO:0000256" key="4">
    <source>
        <dbReference type="ARBA" id="ARBA00022737"/>
    </source>
</evidence>
<feature type="transmembrane region" description="Helical" evidence="12">
    <location>
        <begin position="904"/>
        <end position="927"/>
    </location>
</feature>
<evidence type="ECO:0000313" key="14">
    <source>
        <dbReference type="Proteomes" id="UP000050792"/>
    </source>
</evidence>
<dbReference type="InterPro" id="IPR036770">
    <property type="entry name" value="Ankyrin_rpt-contain_sf"/>
</dbReference>
<dbReference type="Gene3D" id="1.25.40.20">
    <property type="entry name" value="Ankyrin repeat-containing domain"/>
    <property type="match status" value="1"/>
</dbReference>
<feature type="transmembrane region" description="Helical" evidence="12">
    <location>
        <begin position="1029"/>
        <end position="1052"/>
    </location>
</feature>
<dbReference type="InterPro" id="IPR002153">
    <property type="entry name" value="TRPC_channel"/>
</dbReference>
<accession>A0AA85EXK7</accession>
<feature type="domain" description="Transient receptor ion channel" evidence="13">
    <location>
        <begin position="285"/>
        <end position="347"/>
    </location>
</feature>
<dbReference type="PRINTS" id="PR01097">
    <property type="entry name" value="TRNSRECEPTRP"/>
</dbReference>
<name>A0AA85EXK7_9TREM</name>
<dbReference type="InterPro" id="IPR005821">
    <property type="entry name" value="Ion_trans_dom"/>
</dbReference>
<feature type="transmembrane region" description="Helical" evidence="12">
    <location>
        <begin position="947"/>
        <end position="972"/>
    </location>
</feature>
<dbReference type="GO" id="GO:0051480">
    <property type="term" value="P:regulation of cytosolic calcium ion concentration"/>
    <property type="evidence" value="ECO:0007669"/>
    <property type="project" value="TreeGrafter"/>
</dbReference>
<feature type="repeat" description="ANK" evidence="10">
    <location>
        <begin position="250"/>
        <end position="282"/>
    </location>
</feature>
<keyword evidence="5 12" id="KW-1133">Transmembrane helix</keyword>
<evidence type="ECO:0000256" key="9">
    <source>
        <dbReference type="ARBA" id="ARBA00023303"/>
    </source>
</evidence>
<feature type="compositionally biased region" description="Polar residues" evidence="11">
    <location>
        <begin position="1497"/>
        <end position="1509"/>
    </location>
</feature>
<evidence type="ECO:0000256" key="8">
    <source>
        <dbReference type="ARBA" id="ARBA00023136"/>
    </source>
</evidence>
<keyword evidence="6 10" id="KW-0040">ANK repeat</keyword>
<feature type="transmembrane region" description="Helical" evidence="12">
    <location>
        <begin position="861"/>
        <end position="883"/>
    </location>
</feature>
<sequence length="1658" mass="190448">MARIDNKRVDFVQRENESDCQTFRTGSIGEKEQHISRFRRLTSGSLRHKSNSSSQVPSIKTDFIEPVHNMDPLHTYFNSDTEVSDSGVPRINDNSYINNTRRPKRYRRSCRSAYETPNYSTALGPLREKHKLSPLERIFLEAAERGDKSTLIRCLSFSNCVNVNCVNMLGRTAIQIAVDNENIELVELLLEQPGIEIGDAILYAIQEGVYRIVEMLIDHPSITKEMLGTSWTTQCIGIGKREEESHDFSADISPVMLAAICNQFEILQLLINRGARIEEPHKSSCSCEHCHRLLTDDPLKHTLQRINTYRALASPAWISLTSPDPILTAFELSSELLHLASRENEFKETFLSLCEQCRKYACDLLDLCRGTGEVVAVLSKGTDSDESLSDVSSDESDDLQGVLKTHNLLPHTNHISTSYYSPYRQLRPTNRGHLDLMNNQFENNQSNANDGNDWRELLDRTYISKRRHHRRYTAWNHPSYSCAKFNQTLSIESSNHDEVTGTENLHPSSSKNDELCDSENQFAYKDHLKITNDQSNLYSSTGSPLNFNDKNTTDLYSCNMKENNNSIKKTTSKEMISNESLPTMLITPEPCSSIFFKRKRNSFDWESSTYSFNQRIQSNTNLNTIHSKQKIYKDNKLNKSTHFICCCYSSSSSSYNCCKCSKSSIHDNNVNRLSINNNKPNSHLETIDTSDVIGVRQQRKFYSFKLDRLKLAIKHEQKKFVAHPHCQHLLTTLWYDQLPGWRKRHPFTKLFLCFCFIIALPVLAPTYLIHPHGCVGQLMRSPLIKFINHSASFAIFIFLLLIASTDTLTKTDLQRRSEIRGPDPNVIEMLILWWVIGFVWSEMKQIWEEGLKAYVRQWWNWLDFLMLGLYLTTVALRVVAVILRKTNQYGTEPLPRNQWPETDPTLLSEALFSIAHIFSFARIIFLFQINEHLGPLQISLGNMLIDITKFIFIFLLVISSFACGLHQLYYYYLSNEEDNRPRAFSSLVSSYRTLFWHLFGSSQSGNFEVTFVNKTSGERERMESARNTMVVGEILLLIYHAMAIIVLVNMLIAMMSNSFQTIQNHADTEWKFARSKLWVGYFDEGSTLPPPLNTIISPKSVIRFLCGIFHFIILLIKKCRNCKLSGNGSSNNNSHKQTKLNTLNLHSNQQKSQTQWDIEIQEMNRSGIFSNPDVTNKQKQQSIKETKQSKRKTFYQTVMRRLVRRYIHQSKKTMRQDGVNEDDLLEIKQDISSLRFEIREDRKREVVRAVCQLESLKQELVDELSKQNSILQNFVLPYTVTTTTSTTITTTTSPTPNTNCTISSYQKEITSIQQTLPQSETELPLSVNIPKTYSLQHYNSMNNNNSDQILYSMDTKIKDYKNKYSLNYDKNVNHLTKMNEVLIDFSWLPDQYNKPNIVKGLYIDDWYRFKNEIKMGLKEELFSLIRNNYLLVNNEKLLNELKHTTNNDISSQIVQTPSNSLTNENKLDSFQTKCCNKHSEKIFPRFTQSIQSNYNFKRNSRQNDNSNNTEKIKPSHSKYPENIEEKSSCSTFKPLSSASSPLRSAIPNETLSSGLLPSSSSSSSSRSHDQYLKTNTNIAMKNINISISSHISPTLSPTPSTDIATISTATTYSSSSGHGNNNLLREKQNIDKNEGINQIYETSNVHYEDDSSSSTIRK</sequence>
<dbReference type="PROSITE" id="PS50088">
    <property type="entry name" value="ANK_REPEAT"/>
    <property type="match status" value="1"/>
</dbReference>
<evidence type="ECO:0000256" key="2">
    <source>
        <dbReference type="ARBA" id="ARBA00022448"/>
    </source>
</evidence>
<evidence type="ECO:0000256" key="1">
    <source>
        <dbReference type="ARBA" id="ARBA00004141"/>
    </source>
</evidence>
<keyword evidence="3 12" id="KW-0812">Transmembrane</keyword>
<feature type="compositionally biased region" description="Low complexity" evidence="11">
    <location>
        <begin position="1534"/>
        <end position="1565"/>
    </location>
</feature>
<dbReference type="SMART" id="SM00248">
    <property type="entry name" value="ANK"/>
    <property type="match status" value="2"/>
</dbReference>
<keyword evidence="8 12" id="KW-0472">Membrane</keyword>
<dbReference type="Proteomes" id="UP000050792">
    <property type="component" value="Unassembled WGS sequence"/>
</dbReference>
<comment type="subcellular location">
    <subcellularLocation>
        <location evidence="1">Membrane</location>
        <topology evidence="1">Multi-pass membrane protein</topology>
    </subcellularLocation>
</comment>
<dbReference type="GO" id="GO:0070679">
    <property type="term" value="F:inositol 1,4,5 trisphosphate binding"/>
    <property type="evidence" value="ECO:0007669"/>
    <property type="project" value="TreeGrafter"/>
</dbReference>